<dbReference type="STRING" id="860235.AOZ06_12555"/>
<feature type="transmembrane region" description="Helical" evidence="1">
    <location>
        <begin position="191"/>
        <end position="216"/>
    </location>
</feature>
<dbReference type="AlphaFoldDB" id="A0A0N9HVQ8"/>
<proteinExistence type="predicted"/>
<dbReference type="KEGG" id="kphy:AOZ06_12555"/>
<keyword evidence="1" id="KW-1133">Transmembrane helix</keyword>
<dbReference type="OrthoDB" id="3817108at2"/>
<sequence length="327" mass="35009">MTQEAVTALLADVSVWAGERTMEHWTRVTNDHAKVTFGMIVVVREVFAQATDALVQDEAEALERALRAKFERQTGVIHNSYFCGRERGGAALVETRTGWELHTTLNSADADLVKSEADCRAAVDLAREMLPGSQVRTLVEALYSAMTRILLAADLLKEQGTDRAAVVATAQKEVSHAAARVEAAIQRQARFIYFQGALVGTVLTVLLIIAVGIASARLWPSLLNTAGLAGACVFGALGAVVSIFQRMSKGTLVLDFNTSIRHLRILGGFRPLVGAVFGAVAQFALTAGAINATLGLFVLAGFAAGFSERFATDMIERAGQVISRLPH</sequence>
<feature type="transmembrane region" description="Helical" evidence="1">
    <location>
        <begin position="265"/>
        <end position="283"/>
    </location>
</feature>
<protein>
    <submittedName>
        <fullName evidence="2">Uncharacterized protein</fullName>
    </submittedName>
</protein>
<feature type="transmembrane region" description="Helical" evidence="1">
    <location>
        <begin position="289"/>
        <end position="307"/>
    </location>
</feature>
<organism evidence="2 3">
    <name type="scientific">Kibdelosporangium phytohabitans</name>
    <dbReference type="NCBI Taxonomy" id="860235"/>
    <lineage>
        <taxon>Bacteria</taxon>
        <taxon>Bacillati</taxon>
        <taxon>Actinomycetota</taxon>
        <taxon>Actinomycetes</taxon>
        <taxon>Pseudonocardiales</taxon>
        <taxon>Pseudonocardiaceae</taxon>
        <taxon>Kibdelosporangium</taxon>
    </lineage>
</organism>
<dbReference type="EMBL" id="CP012752">
    <property type="protein sequence ID" value="ALG07626.1"/>
    <property type="molecule type" value="Genomic_DNA"/>
</dbReference>
<keyword evidence="1" id="KW-0472">Membrane</keyword>
<dbReference type="RefSeq" id="WP_054289592.1">
    <property type="nucleotide sequence ID" value="NZ_JADBEI010000002.1"/>
</dbReference>
<reference evidence="2 3" key="1">
    <citation type="submission" date="2015-07" db="EMBL/GenBank/DDBJ databases">
        <title>Genome sequencing of Kibdelosporangium phytohabitans.</title>
        <authorList>
            <person name="Qin S."/>
            <person name="Xing K."/>
        </authorList>
    </citation>
    <scope>NUCLEOTIDE SEQUENCE [LARGE SCALE GENOMIC DNA]</scope>
    <source>
        <strain evidence="2 3">KLBMP1111</strain>
    </source>
</reference>
<keyword evidence="3" id="KW-1185">Reference proteome</keyword>
<name>A0A0N9HVQ8_9PSEU</name>
<keyword evidence="1" id="KW-0812">Transmembrane</keyword>
<evidence type="ECO:0000313" key="3">
    <source>
        <dbReference type="Proteomes" id="UP000063699"/>
    </source>
</evidence>
<dbReference type="Proteomes" id="UP000063699">
    <property type="component" value="Chromosome"/>
</dbReference>
<feature type="transmembrane region" description="Helical" evidence="1">
    <location>
        <begin position="222"/>
        <end position="244"/>
    </location>
</feature>
<gene>
    <name evidence="2" type="ORF">AOZ06_12555</name>
</gene>
<evidence type="ECO:0000256" key="1">
    <source>
        <dbReference type="SAM" id="Phobius"/>
    </source>
</evidence>
<accession>A0A0N9HVQ8</accession>
<evidence type="ECO:0000313" key="2">
    <source>
        <dbReference type="EMBL" id="ALG07626.1"/>
    </source>
</evidence>